<keyword evidence="2" id="KW-1185">Reference proteome</keyword>
<sequence>MECSCGKTTNLLIEADFGDAVWCAVCKVNLDVDELPVSGDLKQQLEDWTRDFGKWIDWDSDLLKNDADKTEGVFNQKGEVLVAKLREALPSFTITYQPSNLCLLYGTAGR</sequence>
<name>A0A285P2W5_9BACI</name>
<dbReference type="AlphaFoldDB" id="A0A285P2W5"/>
<evidence type="ECO:0000313" key="1">
    <source>
        <dbReference type="EMBL" id="SNZ16072.1"/>
    </source>
</evidence>
<protein>
    <submittedName>
        <fullName evidence="1">Uncharacterized protein</fullName>
    </submittedName>
</protein>
<gene>
    <name evidence="1" type="ORF">SAMN05421503_2849</name>
</gene>
<organism evidence="1 2">
    <name type="scientific">Terribacillus aidingensis</name>
    <dbReference type="NCBI Taxonomy" id="586416"/>
    <lineage>
        <taxon>Bacteria</taxon>
        <taxon>Bacillati</taxon>
        <taxon>Bacillota</taxon>
        <taxon>Bacilli</taxon>
        <taxon>Bacillales</taxon>
        <taxon>Bacillaceae</taxon>
        <taxon>Terribacillus</taxon>
    </lineage>
</organism>
<reference evidence="2" key="1">
    <citation type="submission" date="2017-09" db="EMBL/GenBank/DDBJ databases">
        <authorList>
            <person name="Varghese N."/>
            <person name="Submissions S."/>
        </authorList>
    </citation>
    <scope>NUCLEOTIDE SEQUENCE [LARGE SCALE GENOMIC DNA]</scope>
    <source>
        <strain evidence="2">CGMCC 1.8913</strain>
    </source>
</reference>
<dbReference type="OrthoDB" id="2084083at2"/>
<accession>A0A285P2W5</accession>
<dbReference type="Proteomes" id="UP000219356">
    <property type="component" value="Unassembled WGS sequence"/>
</dbReference>
<dbReference type="EMBL" id="OBEK01000004">
    <property type="protein sequence ID" value="SNZ16072.1"/>
    <property type="molecule type" value="Genomic_DNA"/>
</dbReference>
<dbReference type="RefSeq" id="WP_097043074.1">
    <property type="nucleotide sequence ID" value="NZ_OBEK01000004.1"/>
</dbReference>
<proteinExistence type="predicted"/>
<evidence type="ECO:0000313" key="2">
    <source>
        <dbReference type="Proteomes" id="UP000219356"/>
    </source>
</evidence>